<feature type="domain" description="NADAR" evidence="1">
    <location>
        <begin position="253"/>
        <end position="366"/>
    </location>
</feature>
<keyword evidence="3" id="KW-1185">Reference proteome</keyword>
<name>A0ABQ8U9A7_9EUKA</name>
<evidence type="ECO:0000313" key="3">
    <source>
        <dbReference type="Proteomes" id="UP001141327"/>
    </source>
</evidence>
<dbReference type="CDD" id="cd15457">
    <property type="entry name" value="NADAR"/>
    <property type="match status" value="2"/>
</dbReference>
<evidence type="ECO:0000259" key="1">
    <source>
        <dbReference type="Pfam" id="PF08719"/>
    </source>
</evidence>
<dbReference type="Proteomes" id="UP001141327">
    <property type="component" value="Unassembled WGS sequence"/>
</dbReference>
<accession>A0ABQ8U9A7</accession>
<dbReference type="NCBIfam" id="TIGR02464">
    <property type="entry name" value="ribofla_fusion"/>
    <property type="match status" value="1"/>
</dbReference>
<reference evidence="2" key="1">
    <citation type="journal article" date="2022" name="bioRxiv">
        <title>Genomics of Preaxostyla Flagellates Illuminates Evolutionary Transitions and the Path Towards Mitochondrial Loss.</title>
        <authorList>
            <person name="Novak L.V.F."/>
            <person name="Treitli S.C."/>
            <person name="Pyrih J."/>
            <person name="Halakuc P."/>
            <person name="Pipaliya S.V."/>
            <person name="Vacek V."/>
            <person name="Brzon O."/>
            <person name="Soukal P."/>
            <person name="Eme L."/>
            <person name="Dacks J.B."/>
            <person name="Karnkowska A."/>
            <person name="Elias M."/>
            <person name="Hampl V."/>
        </authorList>
    </citation>
    <scope>NUCLEOTIDE SEQUENCE</scope>
    <source>
        <strain evidence="2">RCP-MX</strain>
    </source>
</reference>
<sequence>MDDPWVRPVAISTVLLDAEDRCQPFFELSNSYGLAPFTDNVGHRWRTAEHYFQAQQFQQSHLQEAIRHLSEPDEAVQFARVHRHDARPEWPQLRLRAMETALAFKFSAQNPAMVRKLVGTGDALLVHCSHEDLFWGDGGDRGTKQRGRNMLGYLLMCRRSALQTEHMVCKPVPASTRLRLWRDARTAMSTAPRLTMSPGRNPVAIIPNPDPADSAPVVITPDTVSIPGTGGLAPRQQLQYCGLLNSHPAPICDEDGTTWPTVEHAFHAAKFPRSAELRRLIRLEPHPGRVFDISQLYAREMDPSFPERAFGVMERALRLKYAQHPRLAACLVSTAPRPILFRTETPSVWSQANRLGELLMRIRDELLATRDRRPRPGAPA</sequence>
<gene>
    <name evidence="2" type="ORF">PAPYR_9108</name>
</gene>
<protein>
    <submittedName>
        <fullName evidence="2">GTP cyclohydrolase II</fullName>
    </submittedName>
</protein>
<dbReference type="InterPro" id="IPR037238">
    <property type="entry name" value="YbiA-like_sf"/>
</dbReference>
<dbReference type="Pfam" id="PF08719">
    <property type="entry name" value="NADAR"/>
    <property type="match status" value="2"/>
</dbReference>
<feature type="domain" description="NADAR" evidence="1">
    <location>
        <begin position="26"/>
        <end position="162"/>
    </location>
</feature>
<dbReference type="SUPFAM" id="SSF143990">
    <property type="entry name" value="YbiA-like"/>
    <property type="match status" value="2"/>
</dbReference>
<dbReference type="Gene3D" id="1.10.357.40">
    <property type="entry name" value="YbiA-like"/>
    <property type="match status" value="2"/>
</dbReference>
<dbReference type="EMBL" id="JAPMOS010000090">
    <property type="protein sequence ID" value="KAJ4455894.1"/>
    <property type="molecule type" value="Genomic_DNA"/>
</dbReference>
<proteinExistence type="predicted"/>
<dbReference type="InterPro" id="IPR012816">
    <property type="entry name" value="NADAR"/>
</dbReference>
<comment type="caution">
    <text evidence="2">The sequence shown here is derived from an EMBL/GenBank/DDBJ whole genome shotgun (WGS) entry which is preliminary data.</text>
</comment>
<organism evidence="2 3">
    <name type="scientific">Paratrimastix pyriformis</name>
    <dbReference type="NCBI Taxonomy" id="342808"/>
    <lineage>
        <taxon>Eukaryota</taxon>
        <taxon>Metamonada</taxon>
        <taxon>Preaxostyla</taxon>
        <taxon>Paratrimastigidae</taxon>
        <taxon>Paratrimastix</taxon>
    </lineage>
</organism>
<evidence type="ECO:0000313" key="2">
    <source>
        <dbReference type="EMBL" id="KAJ4455894.1"/>
    </source>
</evidence>